<feature type="non-terminal residue" evidence="9">
    <location>
        <position position="1051"/>
    </location>
</feature>
<dbReference type="PANTHER" id="PTHR12691:SF10">
    <property type="entry name" value="MEDIATOR OF RNA POLYMERASE II TRANSCRIPTION SUBUNIT 23"/>
    <property type="match status" value="1"/>
</dbReference>
<dbReference type="Proteomes" id="UP001187531">
    <property type="component" value="Unassembled WGS sequence"/>
</dbReference>
<dbReference type="PANTHER" id="PTHR12691">
    <property type="entry name" value="MEDIATOR OF RNA POLYMERASE II TRANSCRIPTION SUBUNIT 23"/>
    <property type="match status" value="1"/>
</dbReference>
<evidence type="ECO:0000256" key="5">
    <source>
        <dbReference type="ARBA" id="ARBA00023163"/>
    </source>
</evidence>
<keyword evidence="4" id="KW-0805">Transcription regulation</keyword>
<comment type="subcellular location">
    <subcellularLocation>
        <location evidence="1">Nucleus</location>
    </subcellularLocation>
</comment>
<evidence type="ECO:0000256" key="8">
    <source>
        <dbReference type="SAM" id="Coils"/>
    </source>
</evidence>
<comment type="similarity">
    <text evidence="2">Belongs to the Mediator complex subunit 23 family.</text>
</comment>
<keyword evidence="5" id="KW-0804">Transcription</keyword>
<sequence length="1051" mass="121001">YIFVAPDCLERFVVLIEMVQAHSVIDSFRPLAQMLSVIGRPSLLPIIDHSLQVGQYAWKMEHGTMKFCLKGNLPYDKEYTAAQTNLIKYVLKQPYSRGTVLIMLDLQKQHKQRTQERSQILEQQMVEILIETMEEYEKNGASHHGVSNVDENGTPSQEELGVTHWMWHHLSSQTIYFVLFQFASFPHLVHSLHEKLMEKNLRKGRDHLMWVLLQFVSGSIQKNPLSEFLPVLKLFDFLYPEKEPFPVPDISHAICVHQMAATCIWMHLAKKAVGPQDQTTLQRAFPNCLRLHYEFLLQQSQSSTSLNVSSNDYRLALLCNAYSTTPDILTRPMNIVLETIQKSVVSSSPLALPLLDSLTVHSKMSLIHGIVTGIIKSATLKTNNPLPPALVETYSRLLVYVELELLGIKGFIGQLLPSVFKPQAWVILHTLLEMFSYRLHHVLPQYRVQLLSHLHGLSEVVQSNQTQLNLCIENAALRLIMGLGSAEFQQPHLTRLLSDPKSFVWKESEELNRAFILTLARTINITGIDTSSWCGEILRLILQATPHQWSPNTLTCFPPAIAEHFTQSKATRESKQQLKNAVDQEYSRWSGMNNESEIVNHFAMPGTPPLFLCIVWRMLLETEHVNPIAYTVLDKIGARALSSHIRYFCDFLVYEFANSGGGQHVNKFVEIVNDIVWKYNIVTIDKLILCLALRPLEGNEAQVCFYIIQLLLLKPQEFRSRVQEFVKEHSPDHWRQNGWHDKHQAFLRKYPEKFGPDSMADSMSGSGHLPVYFGNVCLRFLPVFDIVIHRYIEIPSVAKSLDSILDHLGGLYKFHDRPISYLYQSLHYYDKKLSDRLPLKRRIASFIFQALKDVRPKNWCFTEAFQQYLNSTPRSMQQQEEGQTWQPDLEHFVRLVGRLVETITNKSPCPFPQMDWRFNEFPNMGTHALYVTVVEILALPISPQIAGTALIDTVLKGYPLIEYGSIYDWINALGLILAALPESYWSPFYDRYDQMLDNPVLTHWPYKANPFQVFNWKEALHYHHDPQWVQFLAICHSVWHHATPGQIALLP</sequence>
<dbReference type="AlphaFoldDB" id="A0AA88I0B8"/>
<dbReference type="GO" id="GO:0006357">
    <property type="term" value="P:regulation of transcription by RNA polymerase II"/>
    <property type="evidence" value="ECO:0007669"/>
    <property type="project" value="TreeGrafter"/>
</dbReference>
<dbReference type="InterPro" id="IPR021629">
    <property type="entry name" value="Mediator_Med23"/>
</dbReference>
<evidence type="ECO:0000256" key="6">
    <source>
        <dbReference type="ARBA" id="ARBA00023242"/>
    </source>
</evidence>
<dbReference type="Pfam" id="PF11573">
    <property type="entry name" value="Med23"/>
    <property type="match status" value="1"/>
</dbReference>
<evidence type="ECO:0000256" key="7">
    <source>
        <dbReference type="ARBA" id="ARBA00031961"/>
    </source>
</evidence>
<dbReference type="EMBL" id="JAVRJZ010000007">
    <property type="protein sequence ID" value="KAK2720548.1"/>
    <property type="molecule type" value="Genomic_DNA"/>
</dbReference>
<reference evidence="9" key="1">
    <citation type="submission" date="2023-07" db="EMBL/GenBank/DDBJ databases">
        <title>Chromosome-level genome assembly of Artemia franciscana.</title>
        <authorList>
            <person name="Jo E."/>
        </authorList>
    </citation>
    <scope>NUCLEOTIDE SEQUENCE</scope>
    <source>
        <tissue evidence="9">Whole body</tissue>
    </source>
</reference>
<evidence type="ECO:0000256" key="1">
    <source>
        <dbReference type="ARBA" id="ARBA00004123"/>
    </source>
</evidence>
<gene>
    <name evidence="9" type="ORF">QYM36_004432</name>
</gene>
<evidence type="ECO:0000313" key="10">
    <source>
        <dbReference type="Proteomes" id="UP001187531"/>
    </source>
</evidence>
<dbReference type="GO" id="GO:0016592">
    <property type="term" value="C:mediator complex"/>
    <property type="evidence" value="ECO:0007669"/>
    <property type="project" value="TreeGrafter"/>
</dbReference>
<evidence type="ECO:0000256" key="3">
    <source>
        <dbReference type="ARBA" id="ARBA00019696"/>
    </source>
</evidence>
<comment type="caution">
    <text evidence="9">The sequence shown here is derived from an EMBL/GenBank/DDBJ whole genome shotgun (WGS) entry which is preliminary data.</text>
</comment>
<organism evidence="9 10">
    <name type="scientific">Artemia franciscana</name>
    <name type="common">Brine shrimp</name>
    <name type="synonym">Artemia sanfranciscana</name>
    <dbReference type="NCBI Taxonomy" id="6661"/>
    <lineage>
        <taxon>Eukaryota</taxon>
        <taxon>Metazoa</taxon>
        <taxon>Ecdysozoa</taxon>
        <taxon>Arthropoda</taxon>
        <taxon>Crustacea</taxon>
        <taxon>Branchiopoda</taxon>
        <taxon>Anostraca</taxon>
        <taxon>Artemiidae</taxon>
        <taxon>Artemia</taxon>
    </lineage>
</organism>
<accession>A0AA88I0B8</accession>
<evidence type="ECO:0000313" key="9">
    <source>
        <dbReference type="EMBL" id="KAK2720548.1"/>
    </source>
</evidence>
<proteinExistence type="inferred from homology"/>
<dbReference type="GO" id="GO:0005667">
    <property type="term" value="C:transcription regulator complex"/>
    <property type="evidence" value="ECO:0007669"/>
    <property type="project" value="TreeGrafter"/>
</dbReference>
<feature type="coiled-coil region" evidence="8">
    <location>
        <begin position="104"/>
        <end position="131"/>
    </location>
</feature>
<protein>
    <recommendedName>
        <fullName evidence="3">Mediator of RNA polymerase II transcription subunit 23</fullName>
    </recommendedName>
    <alternativeName>
        <fullName evidence="7">Mediator complex subunit 23</fullName>
    </alternativeName>
</protein>
<keyword evidence="8" id="KW-0175">Coiled coil</keyword>
<name>A0AA88I0B8_ARTSF</name>
<feature type="non-terminal residue" evidence="9">
    <location>
        <position position="1"/>
    </location>
</feature>
<evidence type="ECO:0000256" key="4">
    <source>
        <dbReference type="ARBA" id="ARBA00023015"/>
    </source>
</evidence>
<dbReference type="GO" id="GO:0010628">
    <property type="term" value="P:positive regulation of gene expression"/>
    <property type="evidence" value="ECO:0007669"/>
    <property type="project" value="TreeGrafter"/>
</dbReference>
<evidence type="ECO:0000256" key="2">
    <source>
        <dbReference type="ARBA" id="ARBA00010222"/>
    </source>
</evidence>
<keyword evidence="10" id="KW-1185">Reference proteome</keyword>
<keyword evidence="6" id="KW-0539">Nucleus</keyword>